<name>K2GH14_9BACT</name>
<proteinExistence type="predicted"/>
<evidence type="ECO:0000313" key="1">
    <source>
        <dbReference type="EMBL" id="EKE29694.1"/>
    </source>
</evidence>
<organism evidence="1">
    <name type="scientific">uncultured bacterium</name>
    <name type="common">gcode 4</name>
    <dbReference type="NCBI Taxonomy" id="1234023"/>
    <lineage>
        <taxon>Bacteria</taxon>
        <taxon>environmental samples</taxon>
    </lineage>
</organism>
<sequence length="87" mass="9670">MELFMNTQTKACSIHLEHINSWVPATDILRLEVTEDVFRILTKESTSLADYTSLADDLIRSAQITSFIKNEFAPELAALELSGAAIV</sequence>
<reference evidence="1" key="1">
    <citation type="journal article" date="2012" name="Science">
        <title>Fermentation, hydrogen, and sulfur metabolism in multiple uncultivated bacterial phyla.</title>
        <authorList>
            <person name="Wrighton K.C."/>
            <person name="Thomas B.C."/>
            <person name="Sharon I."/>
            <person name="Miller C.S."/>
            <person name="Castelle C.J."/>
            <person name="VerBerkmoes N.C."/>
            <person name="Wilkins M.J."/>
            <person name="Hettich R.L."/>
            <person name="Lipton M.S."/>
            <person name="Williams K.H."/>
            <person name="Long P.E."/>
            <person name="Banfield J.F."/>
        </authorList>
    </citation>
    <scope>NUCLEOTIDE SEQUENCE [LARGE SCALE GENOMIC DNA]</scope>
</reference>
<accession>K2GH14</accession>
<dbReference type="EMBL" id="AMFJ01000119">
    <property type="protein sequence ID" value="EKE29694.1"/>
    <property type="molecule type" value="Genomic_DNA"/>
</dbReference>
<dbReference type="AlphaFoldDB" id="K2GH14"/>
<comment type="caution">
    <text evidence="1">The sequence shown here is derived from an EMBL/GenBank/DDBJ whole genome shotgun (WGS) entry which is preliminary data.</text>
</comment>
<gene>
    <name evidence="1" type="ORF">ACD_2C00119G0005</name>
</gene>
<protein>
    <submittedName>
        <fullName evidence="1">Uncharacterized protein</fullName>
    </submittedName>
</protein>